<evidence type="ECO:0000313" key="1">
    <source>
        <dbReference type="EMBL" id="AIS51925.1"/>
    </source>
</evidence>
<dbReference type="AlphaFoldDB" id="A0A097AQ30"/>
<evidence type="ECO:0000313" key="2">
    <source>
        <dbReference type="Proteomes" id="UP000029669"/>
    </source>
</evidence>
<dbReference type="HOGENOM" id="CLU_1916091_0_0_9"/>
<sequence length="132" mass="14920">MGTYFRFSSKEITNATLSNMANRVGSVNKELALYLEGVANKLNYFAKDDSNLMIKGNTGEETADRINNVLIKLKNMTPDDALIYYGTADKKIFTFPHVDLNPDFDPIMQSADKSIEKQKSSCKGYAKCFWRI</sequence>
<organism evidence="1 2">
    <name type="scientific">Thermoanaerobacter kivui</name>
    <name type="common">Acetogenium kivui</name>
    <dbReference type="NCBI Taxonomy" id="2325"/>
    <lineage>
        <taxon>Bacteria</taxon>
        <taxon>Bacillati</taxon>
        <taxon>Bacillota</taxon>
        <taxon>Clostridia</taxon>
        <taxon>Thermoanaerobacterales</taxon>
        <taxon>Thermoanaerobacteraceae</taxon>
        <taxon>Thermoanaerobacter</taxon>
    </lineage>
</organism>
<accession>A0A097AQ30</accession>
<protein>
    <submittedName>
        <fullName evidence="1">Methyl-accepting chemotaxis protein</fullName>
    </submittedName>
</protein>
<dbReference type="eggNOG" id="COG0840">
    <property type="taxonomic scope" value="Bacteria"/>
</dbReference>
<dbReference type="Proteomes" id="UP000029669">
    <property type="component" value="Chromosome"/>
</dbReference>
<dbReference type="KEGG" id="tki:TKV_c07420"/>
<dbReference type="STRING" id="2325.TKV_c07420"/>
<name>A0A097AQ30_THEKI</name>
<keyword evidence="2" id="KW-1185">Reference proteome</keyword>
<reference evidence="2" key="1">
    <citation type="journal article" date="2015" name="Genome Announc.">
        <title>Whole-Genome Sequences of 80 Environmental and Clinical Isolates of Burkholderia pseudomallei.</title>
        <authorList>
            <person name="Johnson S.L."/>
            <person name="Baker A.L."/>
            <person name="Chain P.S."/>
            <person name="Currie B.J."/>
            <person name="Daligault H.E."/>
            <person name="Davenport K.W."/>
            <person name="Davis C.B."/>
            <person name="Inglis T.J."/>
            <person name="Kaestli M."/>
            <person name="Koren S."/>
            <person name="Mayo M."/>
            <person name="Merritt A.J."/>
            <person name="Price E.P."/>
            <person name="Sarovich D.S."/>
            <person name="Warner J."/>
            <person name="Rosovitz M.J."/>
        </authorList>
    </citation>
    <scope>NUCLEOTIDE SEQUENCE [LARGE SCALE GENOMIC DNA]</scope>
    <source>
        <strain evidence="2">DSM 2030</strain>
    </source>
</reference>
<dbReference type="EMBL" id="CP009170">
    <property type="protein sequence ID" value="AIS51925.1"/>
    <property type="molecule type" value="Genomic_DNA"/>
</dbReference>
<gene>
    <name evidence="1" type="ORF">TKV_c07420</name>
</gene>
<dbReference type="RefSeq" id="WP_394219833.1">
    <property type="nucleotide sequence ID" value="NZ_OZ020628.2"/>
</dbReference>
<proteinExistence type="predicted"/>